<organism evidence="3">
    <name type="scientific">uncultured bacterium Contig54</name>
    <dbReference type="NCBI Taxonomy" id="1393586"/>
    <lineage>
        <taxon>Bacteria</taxon>
        <taxon>environmental samples</taxon>
    </lineage>
</organism>
<feature type="domain" description="DUF7601" evidence="2">
    <location>
        <begin position="2"/>
        <end position="112"/>
    </location>
</feature>
<feature type="non-terminal residue" evidence="3">
    <location>
        <position position="1"/>
    </location>
</feature>
<dbReference type="EMBL" id="KC246820">
    <property type="protein sequence ID" value="AHF25123.1"/>
    <property type="molecule type" value="Genomic_DNA"/>
</dbReference>
<dbReference type="Gene3D" id="2.60.40.1140">
    <property type="entry name" value="Collagen-binding surface protein Cna, B-type domain"/>
    <property type="match status" value="1"/>
</dbReference>
<feature type="compositionally biased region" description="Polar residues" evidence="1">
    <location>
        <begin position="101"/>
        <end position="110"/>
    </location>
</feature>
<feature type="compositionally biased region" description="Basic and acidic residues" evidence="1">
    <location>
        <begin position="182"/>
        <end position="206"/>
    </location>
</feature>
<proteinExistence type="predicted"/>
<name>W0FJT4_9BACT</name>
<dbReference type="InterPro" id="IPR055382">
    <property type="entry name" value="DUF7601"/>
</dbReference>
<sequence length="206" mass="22190">GLIVQKTVNSILNSDKSIKFEFTVEFTKKDGKPIDKPQSDKIEGKIYKSEHTQIGTINVNNGRATFKLADGEYATFKKINNGTKYSVSEKAEDGFTTTYSGKTGTIENNTAPGAAKPGEAGPGAGGPGAGGPGQNEDQDTKVAIVTNTRDVGALKIKKVVKLNGAETDTKLVDDTYTFTVTSEKDSDDPAYRNDHDRGRYSEERDD</sequence>
<evidence type="ECO:0000313" key="3">
    <source>
        <dbReference type="EMBL" id="AHF25123.1"/>
    </source>
</evidence>
<protein>
    <recommendedName>
        <fullName evidence="2">DUF7601 domain-containing protein</fullName>
    </recommendedName>
</protein>
<feature type="region of interest" description="Disordered" evidence="1">
    <location>
        <begin position="101"/>
        <end position="141"/>
    </location>
</feature>
<dbReference type="Pfam" id="PF24547">
    <property type="entry name" value="DUF7601"/>
    <property type="match status" value="1"/>
</dbReference>
<evidence type="ECO:0000259" key="2">
    <source>
        <dbReference type="Pfam" id="PF24547"/>
    </source>
</evidence>
<accession>W0FJT4</accession>
<feature type="compositionally biased region" description="Gly residues" evidence="1">
    <location>
        <begin position="120"/>
        <end position="133"/>
    </location>
</feature>
<evidence type="ECO:0000256" key="1">
    <source>
        <dbReference type="SAM" id="MobiDB-lite"/>
    </source>
</evidence>
<dbReference type="AlphaFoldDB" id="W0FJT4"/>
<feature type="region of interest" description="Disordered" evidence="1">
    <location>
        <begin position="179"/>
        <end position="206"/>
    </location>
</feature>
<reference evidence="3" key="1">
    <citation type="journal article" date="2013" name="PLoS ONE">
        <title>Metagenomic insights into the carbohydrate-active enzymes carried by the microorganisms adhering to solid digesta in the rumen of cows.</title>
        <authorList>
            <person name="Wang L."/>
            <person name="Hatem A."/>
            <person name="Catalyurek U.V."/>
            <person name="Morrison M."/>
            <person name="Yu Z."/>
        </authorList>
    </citation>
    <scope>NUCLEOTIDE SEQUENCE</scope>
</reference>